<feature type="domain" description="Histidine kinase" evidence="7">
    <location>
        <begin position="567"/>
        <end position="785"/>
    </location>
</feature>
<reference evidence="8 9" key="1">
    <citation type="submission" date="2019-02" db="EMBL/GenBank/DDBJ databases">
        <authorList>
            <person name="Li Y."/>
        </authorList>
    </citation>
    <scope>NUCLEOTIDE SEQUENCE [LARGE SCALE GENOMIC DNA]</scope>
    <source>
        <strain evidence="8 9">3-7</strain>
    </source>
</reference>
<protein>
    <recommendedName>
        <fullName evidence="2">histidine kinase</fullName>
        <ecNumber evidence="2">2.7.13.3</ecNumber>
    </recommendedName>
</protein>
<evidence type="ECO:0000256" key="3">
    <source>
        <dbReference type="ARBA" id="ARBA00022553"/>
    </source>
</evidence>
<keyword evidence="9" id="KW-1185">Reference proteome</keyword>
<dbReference type="PROSITE" id="PS50109">
    <property type="entry name" value="HIS_KIN"/>
    <property type="match status" value="1"/>
</dbReference>
<evidence type="ECO:0000313" key="9">
    <source>
        <dbReference type="Proteomes" id="UP000292085"/>
    </source>
</evidence>
<organism evidence="8 9">
    <name type="scientific">Sphingomonas populi</name>
    <dbReference type="NCBI Taxonomy" id="2484750"/>
    <lineage>
        <taxon>Bacteria</taxon>
        <taxon>Pseudomonadati</taxon>
        <taxon>Pseudomonadota</taxon>
        <taxon>Alphaproteobacteria</taxon>
        <taxon>Sphingomonadales</taxon>
        <taxon>Sphingomonadaceae</taxon>
        <taxon>Sphingomonas</taxon>
    </lineage>
</organism>
<accession>A0A4Q6XUZ6</accession>
<dbReference type="GO" id="GO:0000155">
    <property type="term" value="F:phosphorelay sensor kinase activity"/>
    <property type="evidence" value="ECO:0007669"/>
    <property type="project" value="InterPro"/>
</dbReference>
<dbReference type="EC" id="2.7.13.3" evidence="2"/>
<evidence type="ECO:0000256" key="2">
    <source>
        <dbReference type="ARBA" id="ARBA00012438"/>
    </source>
</evidence>
<keyword evidence="5 8" id="KW-0418">Kinase</keyword>
<dbReference type="InterPro" id="IPR003661">
    <property type="entry name" value="HisK_dim/P_dom"/>
</dbReference>
<dbReference type="CDD" id="cd00075">
    <property type="entry name" value="HATPase"/>
    <property type="match status" value="1"/>
</dbReference>
<evidence type="ECO:0000256" key="6">
    <source>
        <dbReference type="ARBA" id="ARBA00023012"/>
    </source>
</evidence>
<keyword evidence="4" id="KW-0808">Transferase</keyword>
<dbReference type="SUPFAM" id="SSF55785">
    <property type="entry name" value="PYP-like sensor domain (PAS domain)"/>
    <property type="match status" value="2"/>
</dbReference>
<dbReference type="SUPFAM" id="SSF55874">
    <property type="entry name" value="ATPase domain of HSP90 chaperone/DNA topoisomerase II/histidine kinase"/>
    <property type="match status" value="1"/>
</dbReference>
<dbReference type="SMART" id="SM00387">
    <property type="entry name" value="HATPase_c"/>
    <property type="match status" value="1"/>
</dbReference>
<comment type="caution">
    <text evidence="8">The sequence shown here is derived from an EMBL/GenBank/DDBJ whole genome shotgun (WGS) entry which is preliminary data.</text>
</comment>
<dbReference type="InterPro" id="IPR005467">
    <property type="entry name" value="His_kinase_dom"/>
</dbReference>
<evidence type="ECO:0000256" key="1">
    <source>
        <dbReference type="ARBA" id="ARBA00000085"/>
    </source>
</evidence>
<evidence type="ECO:0000259" key="7">
    <source>
        <dbReference type="PROSITE" id="PS50109"/>
    </source>
</evidence>
<evidence type="ECO:0000256" key="5">
    <source>
        <dbReference type="ARBA" id="ARBA00022777"/>
    </source>
</evidence>
<dbReference type="OrthoDB" id="9797304at2"/>
<dbReference type="Proteomes" id="UP000292085">
    <property type="component" value="Unassembled WGS sequence"/>
</dbReference>
<dbReference type="InterPro" id="IPR036890">
    <property type="entry name" value="HATPase_C_sf"/>
</dbReference>
<dbReference type="CDD" id="cd00082">
    <property type="entry name" value="HisKA"/>
    <property type="match status" value="1"/>
</dbReference>
<dbReference type="Pfam" id="PF12860">
    <property type="entry name" value="PAS_7"/>
    <property type="match status" value="2"/>
</dbReference>
<keyword evidence="6" id="KW-0902">Two-component regulatory system</keyword>
<dbReference type="AlphaFoldDB" id="A0A4Q6XUZ6"/>
<dbReference type="InterPro" id="IPR035965">
    <property type="entry name" value="PAS-like_dom_sf"/>
</dbReference>
<dbReference type="Gene3D" id="1.10.287.130">
    <property type="match status" value="1"/>
</dbReference>
<dbReference type="InterPro" id="IPR036097">
    <property type="entry name" value="HisK_dim/P_sf"/>
</dbReference>
<dbReference type="Pfam" id="PF02518">
    <property type="entry name" value="HATPase_c"/>
    <property type="match status" value="1"/>
</dbReference>
<name>A0A4Q6XUZ6_9SPHN</name>
<gene>
    <name evidence="8" type="ORF">EWE75_14810</name>
</gene>
<dbReference type="RefSeq" id="WP_130158857.1">
    <property type="nucleotide sequence ID" value="NZ_SGIS01000022.1"/>
</dbReference>
<keyword evidence="3" id="KW-0597">Phosphoprotein</keyword>
<dbReference type="PANTHER" id="PTHR43711:SF1">
    <property type="entry name" value="HISTIDINE KINASE 1"/>
    <property type="match status" value="1"/>
</dbReference>
<dbReference type="Gene3D" id="3.30.450.20">
    <property type="entry name" value="PAS domain"/>
    <property type="match status" value="2"/>
</dbReference>
<dbReference type="EMBL" id="SGIS01000022">
    <property type="protein sequence ID" value="RZF63755.1"/>
    <property type="molecule type" value="Genomic_DNA"/>
</dbReference>
<comment type="catalytic activity">
    <reaction evidence="1">
        <text>ATP + protein L-histidine = ADP + protein N-phospho-L-histidine.</text>
        <dbReference type="EC" id="2.7.13.3"/>
    </reaction>
</comment>
<evidence type="ECO:0000313" key="8">
    <source>
        <dbReference type="EMBL" id="RZF63755.1"/>
    </source>
</evidence>
<dbReference type="Pfam" id="PF00512">
    <property type="entry name" value="HisKA"/>
    <property type="match status" value="1"/>
</dbReference>
<dbReference type="InterPro" id="IPR004358">
    <property type="entry name" value="Sig_transdc_His_kin-like_C"/>
</dbReference>
<dbReference type="InterPro" id="IPR050736">
    <property type="entry name" value="Sensor_HK_Regulatory"/>
</dbReference>
<dbReference type="Gene3D" id="3.30.565.10">
    <property type="entry name" value="Histidine kinase-like ATPase, C-terminal domain"/>
    <property type="match status" value="1"/>
</dbReference>
<dbReference type="PANTHER" id="PTHR43711">
    <property type="entry name" value="TWO-COMPONENT HISTIDINE KINASE"/>
    <property type="match status" value="1"/>
</dbReference>
<dbReference type="InterPro" id="IPR003594">
    <property type="entry name" value="HATPase_dom"/>
</dbReference>
<proteinExistence type="predicted"/>
<dbReference type="SUPFAM" id="SSF47384">
    <property type="entry name" value="Homodimeric domain of signal transducing histidine kinase"/>
    <property type="match status" value="1"/>
</dbReference>
<dbReference type="PRINTS" id="PR00344">
    <property type="entry name" value="BCTRLSENSOR"/>
</dbReference>
<evidence type="ECO:0000256" key="4">
    <source>
        <dbReference type="ARBA" id="ARBA00022679"/>
    </source>
</evidence>
<dbReference type="SMART" id="SM00388">
    <property type="entry name" value="HisKA"/>
    <property type="match status" value="1"/>
</dbReference>
<sequence>MHELPIMTLTLAGVLLALLIGGAGWVLFLGLSARRAATDSIDTAARFTALMRSSPALSVIVRADGRLDAPDQFGDWLGLATTPRYLADLASEAGGLSPRDADALAAEIAAAQKSGRPFSRSVRAIGSSRALMIRGAKAASELRAPGGVVLWVFDATDDLAEIERLSDEVAAAHRAFDVLTGLIQAAPMPMWYRGADMRLAMVNSHYADAVDAADPEDAVGRGLELLEGGGRGGPLAGAVAARDSDRLQVKAMPATIKGERRMLRVYDVPMPDGGVAGFAVDIEDLEQARAAIKRLGETERATLDRLSAGVAQFGADRALTFFNQPFQRIFGIESEWLGDSPEFDRVLERMREGNRLPEVRDFPGWKAERRAWFVATGGVIEEQWHLPGGVHLRVVAQPLPDGGLLLIFEDRTEQVQLASGLDTLLRVRTATFENLFEALGVFAADGRLQLWNNKFRMLWDLDEAFLATHPRVDALAEKAAPRLANPDRAALIGELVRAATVERQQRGGQVRFADGRYFEFAAVPLPDGNGLFTMLDTTDRRRIETALRDRNEALEAADRVKTSFVANMSYELRTPLTSISGFAEMLSAGYGGKLNDTAGSYVDAILESVKRLGALVDDVLDLTQSDGPEPAVVREEVDLVPLARGAARAVAPLVERRTLEFVVEVMPSAGIVRGDTKRIRQVIEHLLRHAVVGTQQGGRILLHVDGDSRAARIVVSDDGAGMSPQAVARAFDRFAQPDVTRDGERALGLGLPLAKQFVEAHGGTIELMSEPGEGTAITVLLPRNR</sequence>